<feature type="transmembrane region" description="Helical" evidence="2">
    <location>
        <begin position="380"/>
        <end position="401"/>
    </location>
</feature>
<evidence type="ECO:0000313" key="3">
    <source>
        <dbReference type="EMBL" id="SDQ51920.1"/>
    </source>
</evidence>
<protein>
    <submittedName>
        <fullName evidence="3">Uncharacterized protein</fullName>
    </submittedName>
</protein>
<feature type="transmembrane region" description="Helical" evidence="2">
    <location>
        <begin position="207"/>
        <end position="229"/>
    </location>
</feature>
<gene>
    <name evidence="3" type="ORF">SAMN04488565_2856</name>
</gene>
<dbReference type="STRING" id="1079994.SAMN04488565_2856"/>
<evidence type="ECO:0000256" key="1">
    <source>
        <dbReference type="SAM" id="MobiDB-lite"/>
    </source>
</evidence>
<dbReference type="EMBL" id="FNKB01000002">
    <property type="protein sequence ID" value="SDQ51920.1"/>
    <property type="molecule type" value="Genomic_DNA"/>
</dbReference>
<feature type="region of interest" description="Disordered" evidence="1">
    <location>
        <begin position="532"/>
        <end position="610"/>
    </location>
</feature>
<accession>A0A1H1BJI2</accession>
<dbReference type="Pfam" id="PF19877">
    <property type="entry name" value="DUF6350"/>
    <property type="match status" value="1"/>
</dbReference>
<feature type="transmembrane region" description="Helical" evidence="2">
    <location>
        <begin position="311"/>
        <end position="329"/>
    </location>
</feature>
<name>A0A1H1BJI2_9MICO</name>
<dbReference type="AlphaFoldDB" id="A0A1H1BJI2"/>
<dbReference type="eggNOG" id="COG3266">
    <property type="taxonomic scope" value="Bacteria"/>
</dbReference>
<dbReference type="RefSeq" id="WP_155819056.1">
    <property type="nucleotide sequence ID" value="NZ_FNKB01000002.1"/>
</dbReference>
<evidence type="ECO:0000313" key="4">
    <source>
        <dbReference type="Proteomes" id="UP000182690"/>
    </source>
</evidence>
<sequence length="610" mass="61544">MRSLVTAVIAAIEAVAVALAGIAVVAIPAVLIWVITFGLAAEPAAVAADVTGVWLLAHFVPLHFSVSAEAALSLGLAPEALDFTLSLAPLGITLISVLLALRAGWRFAGRGGVGAMGVIGGIVGFGAVALVASVFAAPLIEWTAMQAALSAASVYGVASAAAFLVRAGRDGHPWWEGSVRQALRAIEYLGVRSGAALPSRAAELLRLAAAALALVLGIAAVAFAVAVATGYADVTALAQSLQLDPIGSLTLFLVQVALMPIAIVWSVAWMSGTGFAIGAGSSVTPFETLLGPLPALPMLGVLPDGWGERGAFAPGALVVAALVLGVLFARRPALRRASWPAALVITVLAAALVGLCVAGASALATGSLGPDRLASNGPDAWLTGGVVALEVGGGLLIGVIAGRFDAAKVRAAMPDAIPGIGGVRGARPAAAEAPGAPGAPDADADVNFEAAVDEALELGADRRSAATRWSDAGRPDAFETGAFETGAVDTEAHDTDAFDTDAFETDAFETDAHDAGAFETDAHDTGAFDTESFETEELARPARGSARPGTAADPKPGATADATPGADELTDEAALLQAYAWDAESPTAPADEEPPETERRPGWRWPGRGR</sequence>
<feature type="transmembrane region" description="Helical" evidence="2">
    <location>
        <begin position="143"/>
        <end position="165"/>
    </location>
</feature>
<keyword evidence="2" id="KW-0472">Membrane</keyword>
<keyword evidence="2" id="KW-0812">Transmembrane</keyword>
<feature type="transmembrane region" description="Helical" evidence="2">
    <location>
        <begin position="275"/>
        <end position="299"/>
    </location>
</feature>
<feature type="transmembrane region" description="Helical" evidence="2">
    <location>
        <begin position="113"/>
        <end position="137"/>
    </location>
</feature>
<dbReference type="InterPro" id="IPR045931">
    <property type="entry name" value="DUF6350"/>
</dbReference>
<keyword evidence="2" id="KW-1133">Transmembrane helix</keyword>
<feature type="transmembrane region" description="Helical" evidence="2">
    <location>
        <begin position="249"/>
        <end position="268"/>
    </location>
</feature>
<proteinExistence type="predicted"/>
<reference evidence="3 4" key="1">
    <citation type="submission" date="2016-10" db="EMBL/GenBank/DDBJ databases">
        <authorList>
            <person name="de Groot N.N."/>
        </authorList>
    </citation>
    <scope>NUCLEOTIDE SEQUENCE [LARGE SCALE GENOMIC DNA]</scope>
    <source>
        <strain evidence="3 4">DSM 22788</strain>
    </source>
</reference>
<evidence type="ECO:0000256" key="2">
    <source>
        <dbReference type="SAM" id="Phobius"/>
    </source>
</evidence>
<dbReference type="Proteomes" id="UP000182690">
    <property type="component" value="Unassembled WGS sequence"/>
</dbReference>
<organism evidence="3 4">
    <name type="scientific">Leucobacter chromiiresistens</name>
    <dbReference type="NCBI Taxonomy" id="1079994"/>
    <lineage>
        <taxon>Bacteria</taxon>
        <taxon>Bacillati</taxon>
        <taxon>Actinomycetota</taxon>
        <taxon>Actinomycetes</taxon>
        <taxon>Micrococcales</taxon>
        <taxon>Microbacteriaceae</taxon>
        <taxon>Leucobacter</taxon>
    </lineage>
</organism>
<feature type="transmembrane region" description="Helical" evidence="2">
    <location>
        <begin position="83"/>
        <end position="101"/>
    </location>
</feature>
<feature type="transmembrane region" description="Helical" evidence="2">
    <location>
        <begin position="341"/>
        <end position="360"/>
    </location>
</feature>